<evidence type="ECO:0000313" key="2">
    <source>
        <dbReference type="WBParaSite" id="jg14955"/>
    </source>
</evidence>
<proteinExistence type="predicted"/>
<dbReference type="AlphaFoldDB" id="A0A915D2S9"/>
<name>A0A915D2S9_9BILA</name>
<organism evidence="1 2">
    <name type="scientific">Ditylenchus dipsaci</name>
    <dbReference type="NCBI Taxonomy" id="166011"/>
    <lineage>
        <taxon>Eukaryota</taxon>
        <taxon>Metazoa</taxon>
        <taxon>Ecdysozoa</taxon>
        <taxon>Nematoda</taxon>
        <taxon>Chromadorea</taxon>
        <taxon>Rhabditida</taxon>
        <taxon>Tylenchina</taxon>
        <taxon>Tylenchomorpha</taxon>
        <taxon>Sphaerularioidea</taxon>
        <taxon>Anguinidae</taxon>
        <taxon>Anguininae</taxon>
        <taxon>Ditylenchus</taxon>
    </lineage>
</organism>
<dbReference type="WBParaSite" id="jg14955">
    <property type="protein sequence ID" value="jg14955"/>
    <property type="gene ID" value="jg14955"/>
</dbReference>
<accession>A0A915D2S9</accession>
<sequence>MRALNNSGSATELINLAFNAGIPYQKTASSCVRRRRLIPSLPFSPAWDEWMQAPVAAASFVSPSSFCPLQALPTLTIPLLSCCFAGRGRPQELKGVGKDARGIFLQYTREIENVAHEYEEWLIKHEE</sequence>
<protein>
    <submittedName>
        <fullName evidence="2">Uncharacterized protein</fullName>
    </submittedName>
</protein>
<evidence type="ECO:0000313" key="1">
    <source>
        <dbReference type="Proteomes" id="UP000887574"/>
    </source>
</evidence>
<reference evidence="2" key="1">
    <citation type="submission" date="2022-11" db="UniProtKB">
        <authorList>
            <consortium name="WormBaseParasite"/>
        </authorList>
    </citation>
    <scope>IDENTIFICATION</scope>
</reference>
<keyword evidence="1" id="KW-1185">Reference proteome</keyword>
<dbReference type="Proteomes" id="UP000887574">
    <property type="component" value="Unplaced"/>
</dbReference>